<organism evidence="5 6">
    <name type="scientific">Mycoplasma haemocanis (strain Illinois)</name>
    <dbReference type="NCBI Taxonomy" id="1111676"/>
    <lineage>
        <taxon>Bacteria</taxon>
        <taxon>Bacillati</taxon>
        <taxon>Mycoplasmatota</taxon>
        <taxon>Mollicutes</taxon>
        <taxon>Mycoplasmataceae</taxon>
        <taxon>Mycoplasma</taxon>
    </lineage>
</organism>
<evidence type="ECO:0000256" key="4">
    <source>
        <dbReference type="ARBA" id="ARBA00035481"/>
    </source>
</evidence>
<dbReference type="OrthoDB" id="9793353at2"/>
<dbReference type="GO" id="GO:1990904">
    <property type="term" value="C:ribonucleoprotein complex"/>
    <property type="evidence" value="ECO:0007669"/>
    <property type="project" value="UniProtKB-KW"/>
</dbReference>
<evidence type="ECO:0000256" key="1">
    <source>
        <dbReference type="ARBA" id="ARBA00006700"/>
    </source>
</evidence>
<gene>
    <name evidence="5" type="primary">rplW</name>
    <name evidence="5" type="ordered locus">MHC_05410</name>
</gene>
<dbReference type="SUPFAM" id="SSF54189">
    <property type="entry name" value="Ribosomal proteins S24e, L23 and L15e"/>
    <property type="match status" value="1"/>
</dbReference>
<dbReference type="EMBL" id="CP003199">
    <property type="protein sequence ID" value="AEW45936.1"/>
    <property type="molecule type" value="Genomic_DNA"/>
</dbReference>
<evidence type="ECO:0000256" key="2">
    <source>
        <dbReference type="ARBA" id="ARBA00022980"/>
    </source>
</evidence>
<dbReference type="STRING" id="1111676.MHC_05410"/>
<dbReference type="GO" id="GO:0005840">
    <property type="term" value="C:ribosome"/>
    <property type="evidence" value="ECO:0007669"/>
    <property type="project" value="UniProtKB-KW"/>
</dbReference>
<evidence type="ECO:0000313" key="5">
    <source>
        <dbReference type="EMBL" id="AEW45936.1"/>
    </source>
</evidence>
<name>H6N8G4_MYCHN</name>
<accession>H6N8G4</accession>
<reference evidence="5 6" key="1">
    <citation type="journal article" date="2012" name="J. Bacteriol.">
        <title>Complete genome sequence of Mycoplasma haemocanis strain Illinois.</title>
        <authorList>
            <person name="do Nascimento N.C."/>
            <person name="Guimaraes A.M."/>
            <person name="Santos A.P."/>
            <person name="Sanmiguel P.J."/>
            <person name="Messick J.B."/>
        </authorList>
    </citation>
    <scope>NUCLEOTIDE SEQUENCE [LARGE SCALE GENOMIC DNA]</scope>
    <source>
        <strain evidence="5 6">Illinois</strain>
    </source>
</reference>
<dbReference type="HOGENOM" id="CLU_037562_2_0_14"/>
<dbReference type="GO" id="GO:0006412">
    <property type="term" value="P:translation"/>
    <property type="evidence" value="ECO:0007669"/>
    <property type="project" value="InterPro"/>
</dbReference>
<keyword evidence="6" id="KW-1185">Reference proteome</keyword>
<proteinExistence type="inferred from homology"/>
<dbReference type="InterPro" id="IPR013025">
    <property type="entry name" value="Ribosomal_uL23-like"/>
</dbReference>
<dbReference type="Gene3D" id="3.30.70.330">
    <property type="match status" value="1"/>
</dbReference>
<dbReference type="GO" id="GO:0003735">
    <property type="term" value="F:structural constituent of ribosome"/>
    <property type="evidence" value="ECO:0007669"/>
    <property type="project" value="InterPro"/>
</dbReference>
<sequence>MEITSVILKPKITEKVQAMKTLPNPKLSFYVNLKASKHQVAIAFESMFGVKPKYVNIINEKPSKARYSNRSRYNYTKASKVAYITVSGEDFSNLNKQAEEAAKE</sequence>
<dbReference type="Proteomes" id="UP000009135">
    <property type="component" value="Chromosome"/>
</dbReference>
<dbReference type="InterPro" id="IPR012677">
    <property type="entry name" value="Nucleotide-bd_a/b_plait_sf"/>
</dbReference>
<evidence type="ECO:0000256" key="3">
    <source>
        <dbReference type="ARBA" id="ARBA00023274"/>
    </source>
</evidence>
<evidence type="ECO:0000313" key="6">
    <source>
        <dbReference type="Proteomes" id="UP000009135"/>
    </source>
</evidence>
<keyword evidence="2 5" id="KW-0689">Ribosomal protein</keyword>
<protein>
    <recommendedName>
        <fullName evidence="4">50S ribosomal protein L23</fullName>
    </recommendedName>
</protein>
<keyword evidence="3" id="KW-0687">Ribonucleoprotein</keyword>
<comment type="similarity">
    <text evidence="1">Belongs to the universal ribosomal protein uL23 family.</text>
</comment>
<dbReference type="InterPro" id="IPR012678">
    <property type="entry name" value="Ribosomal_uL23/eL15/eS24_sf"/>
</dbReference>
<dbReference type="KEGG" id="mhe:MHC_05410"/>
<dbReference type="Pfam" id="PF00276">
    <property type="entry name" value="Ribosomal_L23"/>
    <property type="match status" value="1"/>
</dbReference>
<dbReference type="AlphaFoldDB" id="H6N8G4"/>